<feature type="transmembrane region" description="Helical" evidence="2">
    <location>
        <begin position="158"/>
        <end position="181"/>
    </location>
</feature>
<protein>
    <submittedName>
        <fullName evidence="3">Uncharacterized protein</fullName>
    </submittedName>
</protein>
<dbReference type="PANTHER" id="PTHR28019:SF2">
    <property type="entry name" value="CELL MEMBRANE PROTEIN YLR413W-RELATED"/>
    <property type="match status" value="1"/>
</dbReference>
<proteinExistence type="predicted"/>
<dbReference type="InterPro" id="IPR052413">
    <property type="entry name" value="SUR7_domain"/>
</dbReference>
<reference evidence="3 4" key="1">
    <citation type="journal article" date="2016" name="Front. Microbiol.">
        <title>Genome and transcriptome sequences reveal the specific parasitism of the nematophagous Purpureocillium lilacinum 36-1.</title>
        <authorList>
            <person name="Xie J."/>
            <person name="Li S."/>
            <person name="Mo C."/>
            <person name="Xiao X."/>
            <person name="Peng D."/>
            <person name="Wang G."/>
            <person name="Xiao Y."/>
        </authorList>
    </citation>
    <scope>NUCLEOTIDE SEQUENCE [LARGE SCALE GENOMIC DNA]</scope>
    <source>
        <strain evidence="3 4">36-1</strain>
    </source>
</reference>
<keyword evidence="2" id="KW-0472">Membrane</keyword>
<accession>A0A2U3E4U1</accession>
<dbReference type="GO" id="GO:0005886">
    <property type="term" value="C:plasma membrane"/>
    <property type="evidence" value="ECO:0007669"/>
    <property type="project" value="InterPro"/>
</dbReference>
<feature type="transmembrane region" description="Helical" evidence="2">
    <location>
        <begin position="377"/>
        <end position="397"/>
    </location>
</feature>
<organism evidence="3 4">
    <name type="scientific">Purpureocillium lilacinum</name>
    <name type="common">Paecilomyces lilacinus</name>
    <dbReference type="NCBI Taxonomy" id="33203"/>
    <lineage>
        <taxon>Eukaryota</taxon>
        <taxon>Fungi</taxon>
        <taxon>Dikarya</taxon>
        <taxon>Ascomycota</taxon>
        <taxon>Pezizomycotina</taxon>
        <taxon>Sordariomycetes</taxon>
        <taxon>Hypocreomycetidae</taxon>
        <taxon>Hypocreales</taxon>
        <taxon>Ophiocordycipitaceae</taxon>
        <taxon>Purpureocillium</taxon>
    </lineage>
</organism>
<evidence type="ECO:0000256" key="1">
    <source>
        <dbReference type="SAM" id="MobiDB-lite"/>
    </source>
</evidence>
<dbReference type="GO" id="GO:0031505">
    <property type="term" value="P:fungal-type cell wall organization"/>
    <property type="evidence" value="ECO:0007669"/>
    <property type="project" value="TreeGrafter"/>
</dbReference>
<keyword evidence="2" id="KW-1133">Transmembrane helix</keyword>
<feature type="transmembrane region" description="Helical" evidence="2">
    <location>
        <begin position="297"/>
        <end position="318"/>
    </location>
</feature>
<evidence type="ECO:0000313" key="3">
    <source>
        <dbReference type="EMBL" id="PWI69496.1"/>
    </source>
</evidence>
<name>A0A2U3E4U1_PURLI</name>
<sequence length="581" mass="61597">MAGFPPAQSSPEMLHSEAPWSSRGRGLPGILTPAPVSFVLPCAAHLPLGTCSSTESFRDQTRGKVRLQIAAQPPAAKIPCRLSLLPDPPQLWRHLIPFSSLVQEAAILVEEDILRPGVCAEFSAGAFRRCIPLIPGATPTENPDKLGASIMAQGIGRLALAGVPYILSLITIIIIILIFVAGNKPGALEDLALLKVHVGSLTIPSKLSSSQFLQDLQKISGADLTGSSATAQSLGLASLYSVHVYTTCAYFIAETTCSSFKVGSWFNAATALKLDTAVVSINLSDDFNHSFDTYKKAAYFMGVGFILAFVFLVLAAVLSGLGSRFRTLAVSAAALSWIATGLLLSDAVVTLVTARRTAGAVTSELGSLGITAELGKVVYLPFFAFALSLITSILYTLEIRRTRTNGLGPAAKKRALMVGAASFSDSKGEAEAAAGAGNGPISSAKPGILQRVTTWTRHRYVQVERQPAVARAPDNDDGGMASRTNALRGQRDFDYDNPAEEGDIAMVSLGGRGESGNNHGPRDVAYEPYSTQLPPTLSLSHEPYLHQFSDDGHGDTLHHSSRITDVREQGNDRPLITHPGV</sequence>
<dbReference type="AlphaFoldDB" id="A0A2U3E4U1"/>
<evidence type="ECO:0000256" key="2">
    <source>
        <dbReference type="SAM" id="Phobius"/>
    </source>
</evidence>
<feature type="region of interest" description="Disordered" evidence="1">
    <location>
        <begin position="1"/>
        <end position="21"/>
    </location>
</feature>
<dbReference type="Pfam" id="PF06687">
    <property type="entry name" value="SUR7"/>
    <property type="match status" value="1"/>
</dbReference>
<dbReference type="GO" id="GO:0051285">
    <property type="term" value="C:cell cortex of cell tip"/>
    <property type="evidence" value="ECO:0007669"/>
    <property type="project" value="TreeGrafter"/>
</dbReference>
<evidence type="ECO:0000313" key="4">
    <source>
        <dbReference type="Proteomes" id="UP000245956"/>
    </source>
</evidence>
<comment type="caution">
    <text evidence="3">The sequence shown here is derived from an EMBL/GenBank/DDBJ whole genome shotgun (WGS) entry which is preliminary data.</text>
</comment>
<feature type="region of interest" description="Disordered" evidence="1">
    <location>
        <begin position="550"/>
        <end position="581"/>
    </location>
</feature>
<dbReference type="PANTHER" id="PTHR28019">
    <property type="entry name" value="CELL MEMBRANE PROTEIN YLR413W-RELATED"/>
    <property type="match status" value="1"/>
</dbReference>
<keyword evidence="2" id="KW-0812">Transmembrane</keyword>
<gene>
    <name evidence="3" type="ORF">PCL_01143</name>
</gene>
<dbReference type="Proteomes" id="UP000245956">
    <property type="component" value="Unassembled WGS sequence"/>
</dbReference>
<dbReference type="InterPro" id="IPR009571">
    <property type="entry name" value="SUR7/Rim9-like_fungi"/>
</dbReference>
<feature type="transmembrane region" description="Helical" evidence="2">
    <location>
        <begin position="325"/>
        <end position="344"/>
    </location>
</feature>
<dbReference type="EMBL" id="LCWV01000012">
    <property type="protein sequence ID" value="PWI69496.1"/>
    <property type="molecule type" value="Genomic_DNA"/>
</dbReference>
<feature type="compositionally biased region" description="Basic and acidic residues" evidence="1">
    <location>
        <begin position="550"/>
        <end position="571"/>
    </location>
</feature>